<dbReference type="GO" id="GO:0004519">
    <property type="term" value="F:endonuclease activity"/>
    <property type="evidence" value="ECO:0007669"/>
    <property type="project" value="UniProtKB-KW"/>
</dbReference>
<dbReference type="Proteomes" id="UP000253077">
    <property type="component" value="Unassembled WGS sequence"/>
</dbReference>
<accession>A0AAP9ACK1</accession>
<evidence type="ECO:0000313" key="3">
    <source>
        <dbReference type="Proteomes" id="UP000253077"/>
    </source>
</evidence>
<dbReference type="GeneID" id="93849047"/>
<name>A0AAP9ACK1_UREUR</name>
<dbReference type="Pfam" id="PF09504">
    <property type="entry name" value="RE_Bsp6I"/>
    <property type="match status" value="1"/>
</dbReference>
<sequence>MKQETIKLKDGSIVIGDTFDKNDFEILREIFKEWLIMNKKLKSLGGRGLNVPDVFSEALFCLAFNAVRTNGTAYSYDCVIRDTGEGVQVKSASIPNDCTSFGPTSTWDLLYFADFAPNGKVDGLVKFYKIEDDDVYNLVLNAKKGETFKDQQAQGRRPRFSIQSAIIRSKRLLPIKTINIITGEGL</sequence>
<organism evidence="1 4">
    <name type="scientific">Ureaplasma urealyticum</name>
    <name type="common">Ureaplasma urealyticum biotype 2</name>
    <dbReference type="NCBI Taxonomy" id="2130"/>
    <lineage>
        <taxon>Bacteria</taxon>
        <taxon>Bacillati</taxon>
        <taxon>Mycoplasmatota</taxon>
        <taxon>Mycoplasmoidales</taxon>
        <taxon>Mycoplasmoidaceae</taxon>
        <taxon>Ureaplasma</taxon>
    </lineage>
</organism>
<evidence type="ECO:0000313" key="4">
    <source>
        <dbReference type="Proteomes" id="UP000318231"/>
    </source>
</evidence>
<dbReference type="InterPro" id="IPR019037">
    <property type="entry name" value="Restrct_endonuc_II_Bsp6I"/>
</dbReference>
<reference evidence="1 4" key="2">
    <citation type="submission" date="2019-07" db="EMBL/GenBank/DDBJ databases">
        <title>Comparative genomics of three clinical Ureaplasma species: analysis of their core genomes and virulence factors.</title>
        <authorList>
            <person name="Yang T."/>
            <person name="Zhang Y."/>
            <person name="Li X."/>
            <person name="Kong Y."/>
            <person name="Yu H."/>
            <person name="Ruan Z."/>
            <person name="Xie X."/>
            <person name="Zhang J."/>
        </authorList>
    </citation>
    <scope>NUCLEOTIDE SEQUENCE [LARGE SCALE GENOMIC DNA]</scope>
    <source>
        <strain evidence="1 4">132</strain>
    </source>
</reference>
<keyword evidence="1" id="KW-0540">Nuclease</keyword>
<proteinExistence type="predicted"/>
<keyword evidence="1" id="KW-0255">Endonuclease</keyword>
<dbReference type="EMBL" id="QOKT01000027">
    <property type="protein sequence ID" value="RCJ00553.1"/>
    <property type="molecule type" value="Genomic_DNA"/>
</dbReference>
<protein>
    <submittedName>
        <fullName evidence="1">Bsp6I family restriction endonuclease</fullName>
    </submittedName>
</protein>
<reference evidence="2 3" key="1">
    <citation type="submission" date="2018-07" db="EMBL/GenBank/DDBJ databases">
        <title>Ureaplasma urealyticum 1000 the multidrug-resistant clinical isolate obtained from scrapings of the urogenital tract of a woman with inflammatory diseases of the reproductive organs.</title>
        <authorList>
            <person name="Kolesnikova E.A."/>
            <person name="Alekseeva A.E."/>
            <person name="Brusnigina N.F."/>
            <person name="Makhova M.A."/>
        </authorList>
    </citation>
    <scope>NUCLEOTIDE SEQUENCE [LARGE SCALE GENOMIC DNA]</scope>
    <source>
        <strain evidence="2 3">1000</strain>
    </source>
</reference>
<dbReference type="EMBL" id="CP041200">
    <property type="protein sequence ID" value="QDI65094.1"/>
    <property type="molecule type" value="Genomic_DNA"/>
</dbReference>
<dbReference type="Proteomes" id="UP000318231">
    <property type="component" value="Chromosome"/>
</dbReference>
<dbReference type="REBASE" id="353524">
    <property type="entry name" value="Uur132ORF2815P"/>
</dbReference>
<evidence type="ECO:0000313" key="2">
    <source>
        <dbReference type="EMBL" id="RCJ00553.1"/>
    </source>
</evidence>
<dbReference type="RefSeq" id="WP_004025663.1">
    <property type="nucleotide sequence ID" value="NZ_CP039963.1"/>
</dbReference>
<dbReference type="AlphaFoldDB" id="A0AAP9ACK1"/>
<gene>
    <name evidence="2" type="ORF">DSQ42_02955</name>
    <name evidence="1" type="ORF">FJM05_02820</name>
</gene>
<evidence type="ECO:0000313" key="1">
    <source>
        <dbReference type="EMBL" id="QDI65094.1"/>
    </source>
</evidence>
<keyword evidence="1" id="KW-0378">Hydrolase</keyword>